<reference evidence="2" key="1">
    <citation type="submission" date="2016-10" db="EMBL/GenBank/DDBJ databases">
        <authorList>
            <person name="Varghese N."/>
            <person name="Submissions S."/>
        </authorList>
    </citation>
    <scope>NUCLEOTIDE SEQUENCE [LARGE SCALE GENOMIC DNA]</scope>
    <source>
        <strain evidence="2">DSM 46136</strain>
    </source>
</reference>
<dbReference type="AlphaFoldDB" id="A0A1I7CWS4"/>
<proteinExistence type="predicted"/>
<dbReference type="GO" id="GO:0016301">
    <property type="term" value="F:kinase activity"/>
    <property type="evidence" value="ECO:0007669"/>
    <property type="project" value="UniProtKB-KW"/>
</dbReference>
<dbReference type="Pfam" id="PF13238">
    <property type="entry name" value="AAA_18"/>
    <property type="match status" value="1"/>
</dbReference>
<dbReference type="SUPFAM" id="SSF52540">
    <property type="entry name" value="P-loop containing nucleoside triphosphate hydrolases"/>
    <property type="match status" value="1"/>
</dbReference>
<accession>A0A1I7CWS4</accession>
<protein>
    <submittedName>
        <fullName evidence="1">Shikimate kinase</fullName>
    </submittedName>
</protein>
<gene>
    <name evidence="1" type="ORF">SAMN05660657_04972</name>
</gene>
<organism evidence="1 2">
    <name type="scientific">Geodermatophilus amargosae</name>
    <dbReference type="NCBI Taxonomy" id="1296565"/>
    <lineage>
        <taxon>Bacteria</taxon>
        <taxon>Bacillati</taxon>
        <taxon>Actinomycetota</taxon>
        <taxon>Actinomycetes</taxon>
        <taxon>Geodermatophilales</taxon>
        <taxon>Geodermatophilaceae</taxon>
        <taxon>Geodermatophilus</taxon>
    </lineage>
</organism>
<keyword evidence="2" id="KW-1185">Reference proteome</keyword>
<dbReference type="InterPro" id="IPR027417">
    <property type="entry name" value="P-loop_NTPase"/>
</dbReference>
<evidence type="ECO:0000313" key="2">
    <source>
        <dbReference type="Proteomes" id="UP000199546"/>
    </source>
</evidence>
<name>A0A1I7CWS4_9ACTN</name>
<keyword evidence="1" id="KW-0418">Kinase</keyword>
<sequence length="162" mass="17107">MVAILVTGMSGTGRSTALAELARRGSRVVDTDSGGYAVEVWSAEEGRPEQLWREDRIDVLRARHEQDAAGEPLFVAGCVSGQGRFRPRFAAVVLLSAPVDVLLRRLAGRTTNGFGESDAERLLGGLAAVEPLLRATADAGIDTRAPAAEVADRLVAIARDVG</sequence>
<evidence type="ECO:0000313" key="1">
    <source>
        <dbReference type="EMBL" id="SFU03912.1"/>
    </source>
</evidence>
<dbReference type="Proteomes" id="UP000199546">
    <property type="component" value="Unassembled WGS sequence"/>
</dbReference>
<dbReference type="Gene3D" id="3.40.50.300">
    <property type="entry name" value="P-loop containing nucleotide triphosphate hydrolases"/>
    <property type="match status" value="1"/>
</dbReference>
<dbReference type="STRING" id="1296565.SAMN05660657_04972"/>
<dbReference type="EMBL" id="FPBA01000028">
    <property type="protein sequence ID" value="SFU03912.1"/>
    <property type="molecule type" value="Genomic_DNA"/>
</dbReference>
<dbReference type="RefSeq" id="WP_217644916.1">
    <property type="nucleotide sequence ID" value="NZ_FPBA01000028.1"/>
</dbReference>
<keyword evidence="1" id="KW-0808">Transferase</keyword>